<dbReference type="AlphaFoldDB" id="A0A2V3VNL8"/>
<dbReference type="Proteomes" id="UP000247978">
    <property type="component" value="Unassembled WGS sequence"/>
</dbReference>
<organism evidence="1 2">
    <name type="scientific">Pseudogracilibacillus auburnensis</name>
    <dbReference type="NCBI Taxonomy" id="1494959"/>
    <lineage>
        <taxon>Bacteria</taxon>
        <taxon>Bacillati</taxon>
        <taxon>Bacillota</taxon>
        <taxon>Bacilli</taxon>
        <taxon>Bacillales</taxon>
        <taxon>Bacillaceae</taxon>
        <taxon>Pseudogracilibacillus</taxon>
    </lineage>
</organism>
<dbReference type="InterPro" id="IPR036597">
    <property type="entry name" value="Fido-like_dom_sf"/>
</dbReference>
<comment type="caution">
    <text evidence="1">The sequence shown here is derived from an EMBL/GenBank/DDBJ whole genome shotgun (WGS) entry which is preliminary data.</text>
</comment>
<protein>
    <submittedName>
        <fullName evidence="1">Uncharacterized protein</fullName>
    </submittedName>
</protein>
<accession>A0A2V3VNL8</accession>
<sequence>MVELEREQYSIDSFNEKSFKKLHYHLFQDIYSFAGQFRDV</sequence>
<gene>
    <name evidence="1" type="ORF">DFR56_11675</name>
</gene>
<name>A0A2V3VNL8_9BACI</name>
<dbReference type="RefSeq" id="WP_278250601.1">
    <property type="nucleotide sequence ID" value="NZ_JADIJL010000002.1"/>
</dbReference>
<evidence type="ECO:0000313" key="2">
    <source>
        <dbReference type="Proteomes" id="UP000247978"/>
    </source>
</evidence>
<keyword evidence="2" id="KW-1185">Reference proteome</keyword>
<dbReference type="Gene3D" id="1.10.3290.10">
    <property type="entry name" value="Fido-like domain"/>
    <property type="match status" value="1"/>
</dbReference>
<evidence type="ECO:0000313" key="1">
    <source>
        <dbReference type="EMBL" id="PXW83396.1"/>
    </source>
</evidence>
<dbReference type="SUPFAM" id="SSF140931">
    <property type="entry name" value="Fic-like"/>
    <property type="match status" value="1"/>
</dbReference>
<reference evidence="1 2" key="1">
    <citation type="submission" date="2018-05" db="EMBL/GenBank/DDBJ databases">
        <title>Genomic Encyclopedia of Type Strains, Phase IV (KMG-IV): sequencing the most valuable type-strain genomes for metagenomic binning, comparative biology and taxonomic classification.</title>
        <authorList>
            <person name="Goeker M."/>
        </authorList>
    </citation>
    <scope>NUCLEOTIDE SEQUENCE [LARGE SCALE GENOMIC DNA]</scope>
    <source>
        <strain evidence="1 2">DSM 28556</strain>
    </source>
</reference>
<dbReference type="EMBL" id="QJJQ01000016">
    <property type="protein sequence ID" value="PXW83396.1"/>
    <property type="molecule type" value="Genomic_DNA"/>
</dbReference>
<proteinExistence type="predicted"/>